<dbReference type="AlphaFoldDB" id="A0AAV0Z172"/>
<feature type="transmembrane region" description="Helical" evidence="9">
    <location>
        <begin position="237"/>
        <end position="258"/>
    </location>
</feature>
<dbReference type="InterPro" id="IPR032805">
    <property type="entry name" value="Wax_synthase_dom"/>
</dbReference>
<gene>
    <name evidence="11" type="ORF">VFH_I446800</name>
</gene>
<dbReference type="InterPro" id="IPR044851">
    <property type="entry name" value="Wax_synthase"/>
</dbReference>
<dbReference type="Pfam" id="PF13813">
    <property type="entry name" value="MBOAT_2"/>
    <property type="match status" value="1"/>
</dbReference>
<feature type="transmembrane region" description="Helical" evidence="9">
    <location>
        <begin position="86"/>
        <end position="103"/>
    </location>
</feature>
<feature type="transmembrane region" description="Helical" evidence="9">
    <location>
        <begin position="7"/>
        <end position="26"/>
    </location>
</feature>
<dbReference type="PIRSF" id="PIRSF037006">
    <property type="entry name" value="Wax_synthase"/>
    <property type="match status" value="1"/>
</dbReference>
<feature type="transmembrane region" description="Helical" evidence="9">
    <location>
        <begin position="270"/>
        <end position="292"/>
    </location>
</feature>
<evidence type="ECO:0000256" key="7">
    <source>
        <dbReference type="ARBA" id="ARBA00023136"/>
    </source>
</evidence>
<dbReference type="GO" id="GO:0016020">
    <property type="term" value="C:membrane"/>
    <property type="evidence" value="ECO:0007669"/>
    <property type="project" value="UniProtKB-SubCell"/>
</dbReference>
<keyword evidence="12" id="KW-1185">Reference proteome</keyword>
<keyword evidence="5 9" id="KW-1133">Transmembrane helix</keyword>
<feature type="domain" description="Wax synthase" evidence="10">
    <location>
        <begin position="186"/>
        <end position="279"/>
    </location>
</feature>
<dbReference type="GO" id="GO:0006629">
    <property type="term" value="P:lipid metabolic process"/>
    <property type="evidence" value="ECO:0007669"/>
    <property type="project" value="UniProtKB-KW"/>
</dbReference>
<dbReference type="EMBL" id="OX451736">
    <property type="protein sequence ID" value="CAI8590559.1"/>
    <property type="molecule type" value="Genomic_DNA"/>
</dbReference>
<comment type="subcellular location">
    <subcellularLocation>
        <location evidence="1">Membrane</location>
        <topology evidence="1">Multi-pass membrane protein</topology>
    </subcellularLocation>
</comment>
<evidence type="ECO:0000256" key="6">
    <source>
        <dbReference type="ARBA" id="ARBA00023098"/>
    </source>
</evidence>
<evidence type="ECO:0000259" key="10">
    <source>
        <dbReference type="Pfam" id="PF13813"/>
    </source>
</evidence>
<keyword evidence="3" id="KW-0808">Transferase</keyword>
<evidence type="ECO:0000256" key="9">
    <source>
        <dbReference type="SAM" id="Phobius"/>
    </source>
</evidence>
<dbReference type="PANTHER" id="PTHR31595">
    <property type="entry name" value="LONG-CHAIN-ALCOHOL O-FATTY-ACYLTRANSFERASE 3-RELATED"/>
    <property type="match status" value="1"/>
</dbReference>
<feature type="transmembrane region" description="Helical" evidence="9">
    <location>
        <begin position="32"/>
        <end position="51"/>
    </location>
</feature>
<evidence type="ECO:0000256" key="8">
    <source>
        <dbReference type="ARBA" id="ARBA00023315"/>
    </source>
</evidence>
<evidence type="ECO:0000313" key="11">
    <source>
        <dbReference type="EMBL" id="CAI8590559.1"/>
    </source>
</evidence>
<keyword evidence="8" id="KW-0012">Acyltransferase</keyword>
<keyword evidence="7 9" id="KW-0472">Membrane</keyword>
<proteinExistence type="inferred from homology"/>
<feature type="transmembrane region" description="Helical" evidence="9">
    <location>
        <begin position="156"/>
        <end position="176"/>
    </location>
</feature>
<reference evidence="11 12" key="1">
    <citation type="submission" date="2023-01" db="EMBL/GenBank/DDBJ databases">
        <authorList>
            <person name="Kreplak J."/>
        </authorList>
    </citation>
    <scope>NUCLEOTIDE SEQUENCE [LARGE SCALE GENOMIC DNA]</scope>
</reference>
<dbReference type="Proteomes" id="UP001157006">
    <property type="component" value="Chromosome 1L"/>
</dbReference>
<evidence type="ECO:0000256" key="4">
    <source>
        <dbReference type="ARBA" id="ARBA00022692"/>
    </source>
</evidence>
<keyword evidence="4 9" id="KW-0812">Transmembrane</keyword>
<sequence>MDGEINNFMMVWMIAASTMFYCHTIGNHISHGTPRLIALIPAIIILFLLPLRLTSIHLGGPSSFFLGWLSTFKLFLFAFNKGPLSTNPPLSLLHFISLACLPIKFQHQTSNNHTKNHKSKSKQTLRYSLATIIIILALLIPLYIKKENLHPKFVFLLYALHMYIGLEFFFALASTFTTKLLSVELEPQFDKPYLSTSLQEFWGKRWNITVNRVLHPTVYEPVMTFCSRWIGRKWAPLPAILATFTVSAIMHEVIFYYIKREKRTWETWEPSWDATCFFILHGLCLAVQVAVKKALREKVRLPKVVSWLLTVVFVMYTTLWLFVPALVRCRLYEKATRELIALNEFFNDMYDVVTCCFLELQEMGLPRNLNKYPEKETALHISEFP</sequence>
<evidence type="ECO:0000256" key="3">
    <source>
        <dbReference type="ARBA" id="ARBA00022679"/>
    </source>
</evidence>
<organism evidence="11 12">
    <name type="scientific">Vicia faba</name>
    <name type="common">Broad bean</name>
    <name type="synonym">Faba vulgaris</name>
    <dbReference type="NCBI Taxonomy" id="3906"/>
    <lineage>
        <taxon>Eukaryota</taxon>
        <taxon>Viridiplantae</taxon>
        <taxon>Streptophyta</taxon>
        <taxon>Embryophyta</taxon>
        <taxon>Tracheophyta</taxon>
        <taxon>Spermatophyta</taxon>
        <taxon>Magnoliopsida</taxon>
        <taxon>eudicotyledons</taxon>
        <taxon>Gunneridae</taxon>
        <taxon>Pentapetalae</taxon>
        <taxon>rosids</taxon>
        <taxon>fabids</taxon>
        <taxon>Fabales</taxon>
        <taxon>Fabaceae</taxon>
        <taxon>Papilionoideae</taxon>
        <taxon>50 kb inversion clade</taxon>
        <taxon>NPAAA clade</taxon>
        <taxon>Hologalegina</taxon>
        <taxon>IRL clade</taxon>
        <taxon>Fabeae</taxon>
        <taxon>Vicia</taxon>
    </lineage>
</organism>
<feature type="transmembrane region" description="Helical" evidence="9">
    <location>
        <begin position="124"/>
        <end position="144"/>
    </location>
</feature>
<name>A0AAV0Z172_VICFA</name>
<accession>A0AAV0Z172</accession>
<dbReference type="InterPro" id="IPR017088">
    <property type="entry name" value="Wax_synthase_Magnoliopsida"/>
</dbReference>
<protein>
    <recommendedName>
        <fullName evidence="10">Wax synthase domain-containing protein</fullName>
    </recommendedName>
</protein>
<evidence type="ECO:0000256" key="5">
    <source>
        <dbReference type="ARBA" id="ARBA00022989"/>
    </source>
</evidence>
<comment type="similarity">
    <text evidence="2">Belongs to the wax synthase family.</text>
</comment>
<feature type="transmembrane region" description="Helical" evidence="9">
    <location>
        <begin position="304"/>
        <end position="327"/>
    </location>
</feature>
<dbReference type="PANTHER" id="PTHR31595:SF38">
    <property type="entry name" value="MBOAT (MEMBRANE BOUND O-ACYL TRANSFERASE) FAMILY PROTEIN"/>
    <property type="match status" value="1"/>
</dbReference>
<evidence type="ECO:0000256" key="1">
    <source>
        <dbReference type="ARBA" id="ARBA00004141"/>
    </source>
</evidence>
<keyword evidence="6" id="KW-0443">Lipid metabolism</keyword>
<evidence type="ECO:0000313" key="12">
    <source>
        <dbReference type="Proteomes" id="UP001157006"/>
    </source>
</evidence>
<evidence type="ECO:0000256" key="2">
    <source>
        <dbReference type="ARBA" id="ARBA00007282"/>
    </source>
</evidence>
<dbReference type="GO" id="GO:0008374">
    <property type="term" value="F:O-acyltransferase activity"/>
    <property type="evidence" value="ECO:0007669"/>
    <property type="project" value="InterPro"/>
</dbReference>